<dbReference type="AlphaFoldDB" id="A0A1E3QVT4"/>
<dbReference type="Proteomes" id="UP000094336">
    <property type="component" value="Unassembled WGS sequence"/>
</dbReference>
<protein>
    <submittedName>
        <fullName evidence="2">Uncharacterized protein</fullName>
    </submittedName>
</protein>
<sequence>MSNHFVPQTPPRSSASHKKPFLYTPKTPHDSFSKKLQARTPASTRILQNKHMISPEQTPRRGSRNRKQDVDAIDFGARLDIGPAPKLFLPTPSTIGSGRVYNALTQQGKTNKQARLLSARTGVFISSDEEEELEQALLLAKKDTMAHPLFTDHSLVKDLFDPPGRKLSFSHARSTSPLESSPFSCPATPQKNIITDKLAAEWYDKNQWSSDEEEEEAHIRRKLLVNPFIGNAKPPRSSFTDEKTSITYINKRGGKVVRQLDEQERKEYRPKRLIFGESNDDTHRLSDDFMSPRARGPHSKFDVFQD</sequence>
<feature type="compositionally biased region" description="Polar residues" evidence="1">
    <location>
        <begin position="1"/>
        <end position="14"/>
    </location>
</feature>
<feature type="region of interest" description="Disordered" evidence="1">
    <location>
        <begin position="260"/>
        <end position="306"/>
    </location>
</feature>
<dbReference type="EMBL" id="KV454428">
    <property type="protein sequence ID" value="ODQ81192.1"/>
    <property type="molecule type" value="Genomic_DNA"/>
</dbReference>
<organism evidence="2 3">
    <name type="scientific">Babjeviella inositovora NRRL Y-12698</name>
    <dbReference type="NCBI Taxonomy" id="984486"/>
    <lineage>
        <taxon>Eukaryota</taxon>
        <taxon>Fungi</taxon>
        <taxon>Dikarya</taxon>
        <taxon>Ascomycota</taxon>
        <taxon>Saccharomycotina</taxon>
        <taxon>Pichiomycetes</taxon>
        <taxon>Serinales incertae sedis</taxon>
        <taxon>Babjeviella</taxon>
    </lineage>
</organism>
<dbReference type="RefSeq" id="XP_018986520.1">
    <property type="nucleotide sequence ID" value="XM_019130376.1"/>
</dbReference>
<dbReference type="GeneID" id="30148229"/>
<dbReference type="OrthoDB" id="3997968at2759"/>
<name>A0A1E3QVT4_9ASCO</name>
<feature type="region of interest" description="Disordered" evidence="1">
    <location>
        <begin position="1"/>
        <end position="67"/>
    </location>
</feature>
<keyword evidence="3" id="KW-1185">Reference proteome</keyword>
<evidence type="ECO:0000313" key="3">
    <source>
        <dbReference type="Proteomes" id="UP000094336"/>
    </source>
</evidence>
<reference evidence="3" key="1">
    <citation type="submission" date="2016-05" db="EMBL/GenBank/DDBJ databases">
        <title>Comparative genomics of biotechnologically important yeasts.</title>
        <authorList>
            <consortium name="DOE Joint Genome Institute"/>
            <person name="Riley R."/>
            <person name="Haridas S."/>
            <person name="Wolfe K.H."/>
            <person name="Lopes M.R."/>
            <person name="Hittinger C.T."/>
            <person name="Goker M."/>
            <person name="Salamov A."/>
            <person name="Wisecaver J."/>
            <person name="Long T.M."/>
            <person name="Aerts A.L."/>
            <person name="Barry K."/>
            <person name="Choi C."/>
            <person name="Clum A."/>
            <person name="Coughlan A.Y."/>
            <person name="Deshpande S."/>
            <person name="Douglass A.P."/>
            <person name="Hanson S.J."/>
            <person name="Klenk H.-P."/>
            <person name="Labutti K."/>
            <person name="Lapidus A."/>
            <person name="Lindquist E."/>
            <person name="Lipzen A."/>
            <person name="Meier-Kolthoff J.P."/>
            <person name="Ohm R.A."/>
            <person name="Otillar R.P."/>
            <person name="Pangilinan J."/>
            <person name="Peng Y."/>
            <person name="Rokas A."/>
            <person name="Rosa C.A."/>
            <person name="Scheuner C."/>
            <person name="Sibirny A.A."/>
            <person name="Slot J.C."/>
            <person name="Stielow J.B."/>
            <person name="Sun H."/>
            <person name="Kurtzman C.P."/>
            <person name="Blackwell M."/>
            <person name="Grigoriev I.V."/>
            <person name="Jeffries T.W."/>
        </authorList>
    </citation>
    <scope>NUCLEOTIDE SEQUENCE [LARGE SCALE GENOMIC DNA]</scope>
    <source>
        <strain evidence="3">NRRL Y-12698</strain>
    </source>
</reference>
<gene>
    <name evidence="2" type="ORF">BABINDRAFT_165893</name>
</gene>
<evidence type="ECO:0000313" key="2">
    <source>
        <dbReference type="EMBL" id="ODQ81192.1"/>
    </source>
</evidence>
<accession>A0A1E3QVT4</accession>
<evidence type="ECO:0000256" key="1">
    <source>
        <dbReference type="SAM" id="MobiDB-lite"/>
    </source>
</evidence>
<proteinExistence type="predicted"/>